<organism evidence="1 2">
    <name type="scientific">Rhododendron molle</name>
    <name type="common">Chinese azalea</name>
    <name type="synonym">Azalea mollis</name>
    <dbReference type="NCBI Taxonomy" id="49168"/>
    <lineage>
        <taxon>Eukaryota</taxon>
        <taxon>Viridiplantae</taxon>
        <taxon>Streptophyta</taxon>
        <taxon>Embryophyta</taxon>
        <taxon>Tracheophyta</taxon>
        <taxon>Spermatophyta</taxon>
        <taxon>Magnoliopsida</taxon>
        <taxon>eudicotyledons</taxon>
        <taxon>Gunneridae</taxon>
        <taxon>Pentapetalae</taxon>
        <taxon>asterids</taxon>
        <taxon>Ericales</taxon>
        <taxon>Ericaceae</taxon>
        <taxon>Ericoideae</taxon>
        <taxon>Rhodoreae</taxon>
        <taxon>Rhododendron</taxon>
    </lineage>
</organism>
<dbReference type="EMBL" id="CM046400">
    <property type="protein sequence ID" value="KAI8524961.1"/>
    <property type="molecule type" value="Genomic_DNA"/>
</dbReference>
<sequence length="104" mass="11720">MPREHNGAHDQRWVPPNPGFFKVHVGRTFEAVSGRGEMVEAMGFRSDALEAMNAEDGLKFLVEGDAQGIVKMLEEEECSLDSLIRDTCFFSSTFMVSFFSFCFL</sequence>
<proteinExistence type="predicted"/>
<gene>
    <name evidence="1" type="ORF">RHMOL_Rhmol13G0190400</name>
</gene>
<evidence type="ECO:0000313" key="1">
    <source>
        <dbReference type="EMBL" id="KAI8524961.1"/>
    </source>
</evidence>
<reference evidence="1" key="1">
    <citation type="submission" date="2022-02" db="EMBL/GenBank/DDBJ databases">
        <title>Plant Genome Project.</title>
        <authorList>
            <person name="Zhang R.-G."/>
        </authorList>
    </citation>
    <scope>NUCLEOTIDE SEQUENCE</scope>
    <source>
        <strain evidence="1">AT1</strain>
    </source>
</reference>
<keyword evidence="2" id="KW-1185">Reference proteome</keyword>
<protein>
    <submittedName>
        <fullName evidence="1">Uncharacterized protein</fullName>
    </submittedName>
</protein>
<name>A0ACC0L9P1_RHOML</name>
<comment type="caution">
    <text evidence="1">The sequence shown here is derived from an EMBL/GenBank/DDBJ whole genome shotgun (WGS) entry which is preliminary data.</text>
</comment>
<accession>A0ACC0L9P1</accession>
<evidence type="ECO:0000313" key="2">
    <source>
        <dbReference type="Proteomes" id="UP001062846"/>
    </source>
</evidence>
<dbReference type="Proteomes" id="UP001062846">
    <property type="component" value="Chromosome 13"/>
</dbReference>